<dbReference type="PANTHER" id="PTHR13865:SF28">
    <property type="entry name" value="POLYCHAETOID, ISOFORM O"/>
    <property type="match status" value="1"/>
</dbReference>
<dbReference type="SUPFAM" id="SSF52540">
    <property type="entry name" value="P-loop containing nucleoside triphosphate hydrolases"/>
    <property type="match status" value="1"/>
</dbReference>
<reference evidence="5" key="1">
    <citation type="submission" date="2023-07" db="EMBL/GenBank/DDBJ databases">
        <authorList>
            <consortium name="CYATHOMIX"/>
        </authorList>
    </citation>
    <scope>NUCLEOTIDE SEQUENCE</scope>
    <source>
        <strain evidence="5">N/A</strain>
    </source>
</reference>
<protein>
    <submittedName>
        <fullName evidence="5">Uncharacterized protein</fullName>
    </submittedName>
</protein>
<dbReference type="AlphaFoldDB" id="A0AA36GM10"/>
<dbReference type="GO" id="GO:0005923">
    <property type="term" value="C:bicellular tight junction"/>
    <property type="evidence" value="ECO:0007669"/>
    <property type="project" value="TreeGrafter"/>
</dbReference>
<evidence type="ECO:0000259" key="2">
    <source>
        <dbReference type="PROSITE" id="PS50052"/>
    </source>
</evidence>
<dbReference type="PANTHER" id="PTHR13865">
    <property type="entry name" value="TIGHT JUNCTION PROTEIN"/>
    <property type="match status" value="1"/>
</dbReference>
<dbReference type="InterPro" id="IPR036034">
    <property type="entry name" value="PDZ_sf"/>
</dbReference>
<dbReference type="PROSITE" id="PS50106">
    <property type="entry name" value="PDZ"/>
    <property type="match status" value="3"/>
</dbReference>
<feature type="compositionally biased region" description="Polar residues" evidence="1">
    <location>
        <begin position="843"/>
        <end position="855"/>
    </location>
</feature>
<dbReference type="InterPro" id="IPR000906">
    <property type="entry name" value="ZU5_dom"/>
</dbReference>
<feature type="compositionally biased region" description="Basic and acidic residues" evidence="1">
    <location>
        <begin position="1068"/>
        <end position="1079"/>
    </location>
</feature>
<feature type="compositionally biased region" description="Polar residues" evidence="1">
    <location>
        <begin position="1012"/>
        <end position="1024"/>
    </location>
</feature>
<keyword evidence="6" id="KW-1185">Reference proteome</keyword>
<dbReference type="InterPro" id="IPR008144">
    <property type="entry name" value="Guanylate_kin-like_dom"/>
</dbReference>
<feature type="domain" description="PDZ" evidence="3">
    <location>
        <begin position="41"/>
        <end position="116"/>
    </location>
</feature>
<gene>
    <name evidence="5" type="ORF">CYNAS_LOCUS6523</name>
</gene>
<dbReference type="SMART" id="SM00072">
    <property type="entry name" value="GuKc"/>
    <property type="match status" value="1"/>
</dbReference>
<dbReference type="Gene3D" id="2.30.30.40">
    <property type="entry name" value="SH3 Domains"/>
    <property type="match status" value="1"/>
</dbReference>
<evidence type="ECO:0000259" key="4">
    <source>
        <dbReference type="PROSITE" id="PS51145"/>
    </source>
</evidence>
<dbReference type="Gene3D" id="2.30.42.10">
    <property type="match status" value="3"/>
</dbReference>
<feature type="compositionally biased region" description="Polar residues" evidence="1">
    <location>
        <begin position="238"/>
        <end position="258"/>
    </location>
</feature>
<feature type="compositionally biased region" description="Low complexity" evidence="1">
    <location>
        <begin position="1038"/>
        <end position="1056"/>
    </location>
</feature>
<feature type="compositionally biased region" description="Basic and acidic residues" evidence="1">
    <location>
        <begin position="920"/>
        <end position="930"/>
    </location>
</feature>
<name>A0AA36GM10_CYLNA</name>
<dbReference type="GO" id="GO:0045216">
    <property type="term" value="P:cell-cell junction organization"/>
    <property type="evidence" value="ECO:0007669"/>
    <property type="project" value="TreeGrafter"/>
</dbReference>
<dbReference type="Gene3D" id="2.60.220.30">
    <property type="match status" value="1"/>
</dbReference>
<dbReference type="GO" id="GO:0098609">
    <property type="term" value="P:cell-cell adhesion"/>
    <property type="evidence" value="ECO:0007669"/>
    <property type="project" value="TreeGrafter"/>
</dbReference>
<dbReference type="EMBL" id="CATQJL010000112">
    <property type="protein sequence ID" value="CAJ0594540.1"/>
    <property type="molecule type" value="Genomic_DNA"/>
</dbReference>
<feature type="region of interest" description="Disordered" evidence="1">
    <location>
        <begin position="772"/>
        <end position="885"/>
    </location>
</feature>
<dbReference type="PROSITE" id="PS50052">
    <property type="entry name" value="GUANYLATE_KINASE_2"/>
    <property type="match status" value="1"/>
</dbReference>
<dbReference type="InterPro" id="IPR008145">
    <property type="entry name" value="GK/Ca_channel_bsu"/>
</dbReference>
<evidence type="ECO:0000259" key="3">
    <source>
        <dbReference type="PROSITE" id="PS50106"/>
    </source>
</evidence>
<evidence type="ECO:0000313" key="5">
    <source>
        <dbReference type="EMBL" id="CAJ0594540.1"/>
    </source>
</evidence>
<dbReference type="Proteomes" id="UP001176961">
    <property type="component" value="Unassembled WGS sequence"/>
</dbReference>
<feature type="domain" description="Guanylate kinase-like" evidence="2">
    <location>
        <begin position="599"/>
        <end position="698"/>
    </location>
</feature>
<sequence>MGQKNMYGSLPPSAPDEVLVAPVSDELDEMSVGCTSWQLLSVSLHRAVALGFGIAVSGGRDNPHFTSGDPAVVISDVVPNGPAWGLLQVNDRILSANGVSFESIDYSSAVDIIKNAEHINMIVKRRVAMPIMEFEQRTLKFTLSKSRKKDDFGIVLGCKFYIKEIRNPKLAEKDPGLREGDSVLRINGQSVDGSTLEEVNKWLERSRDKLCLVIQRDVRRGTSRWPSQNTVYERVGSVSATPRHSPSPMQAHQPLSQRSSHEYINSPRWRDGSLVDERRVSSPAISGPFSANMHAAQVMQPTQFPMPIGEYEYYSRQKPKPDQNGVRTVTFRKVGGSVGIRVIGGNEVGIFVSAVAADSPAALHGVCCGDRIVEVNGRPMRGVTRESAVQLLLALDDHVSLRLEHARQDFEHVRNSQLGDNFYIRSHFTKEKKSSPLELSVSDGDIFHVTDTLFGGTVGLWQAARVYSANANKGEPPKGVIPNQSTAESIAREQRRLCETKGRGTLLRRKLESRRTKSLPKNVLADPAELSSSAPPPAYERVALNTPSFHRPVVLFGPLADVARSYLLSQFPTRFAEPSPSDYCGGGGASGGAGGGVIRLAALDSVIASGKHCVLDISLESVERLQLAQYAPIVVLIDVDGRSRIRDIRKKLNAPHISSRKLAEQAAQIKKHHAHLLSATVDATNEEAWFDALRDLVIHLQQRRLWMPEFPPNLPLEDVLLFPLSSKGVNYDSDMESSKGDYADYSIRRDDSMSRAPNPMARSIYDWDNTQSITSSIDSPHPSEPSRPAPTLGWVTLPRRGGAERPAVDAPAKPHRGMTTNPDVPLPTNPEKRGSLPLPANNGGLSARTSSNDEQPVSPKKEPPTQVTNGHEPPNGRQPSSPGYYHVKQLLNDDSLYHDARLANEIANVRLREEARLRDDRIRGEQRMQERPQIPLQPPNPDMYAPREEKPQQPQMSPYGNQQPDGGTPTRFPRGSSQPVTRPAVAPKPQLYTDGVIRNRWDSATPEPISRNIDSPSMLSNSSAVVPPPRSRDLQRPSGSNGLSNGSSSTSSNGNGQQPALDRNGFSPRKEDGTSHDGQESGTNAANAEEPTIVEETNAMIGSEGGVLNCPVSGVELRIPKGAIPAGEKHEIYVKVCRDGDSPPIDKSKGETLLSPLVMCGPQGLTFLTPCELRLPHCGPVDADGQWSFSLKAGEGGDWQQMDVQPQKTADSSEKQFLSVMITHF</sequence>
<evidence type="ECO:0000313" key="6">
    <source>
        <dbReference type="Proteomes" id="UP001176961"/>
    </source>
</evidence>
<dbReference type="Pfam" id="PF00595">
    <property type="entry name" value="PDZ"/>
    <property type="match status" value="3"/>
</dbReference>
<evidence type="ECO:0000256" key="1">
    <source>
        <dbReference type="SAM" id="MobiDB-lite"/>
    </source>
</evidence>
<feature type="domain" description="ZU5" evidence="4">
    <location>
        <begin position="1095"/>
        <end position="1225"/>
    </location>
</feature>
<feature type="region of interest" description="Disordered" evidence="1">
    <location>
        <begin position="237"/>
        <end position="260"/>
    </location>
</feature>
<dbReference type="CDD" id="cd06728">
    <property type="entry name" value="PDZ2_ZO1-like_ds"/>
    <property type="match status" value="1"/>
</dbReference>
<dbReference type="SMART" id="SM00228">
    <property type="entry name" value="PDZ"/>
    <property type="match status" value="3"/>
</dbReference>
<feature type="region of interest" description="Disordered" evidence="1">
    <location>
        <begin position="920"/>
        <end position="1092"/>
    </location>
</feature>
<dbReference type="Gene3D" id="3.40.50.300">
    <property type="entry name" value="P-loop containing nucleotide triphosphate hydrolases"/>
    <property type="match status" value="1"/>
</dbReference>
<dbReference type="GO" id="GO:0050839">
    <property type="term" value="F:cell adhesion molecule binding"/>
    <property type="evidence" value="ECO:0007669"/>
    <property type="project" value="TreeGrafter"/>
</dbReference>
<accession>A0AA36GM10</accession>
<feature type="region of interest" description="Disordered" evidence="1">
    <location>
        <begin position="511"/>
        <end position="533"/>
    </location>
</feature>
<dbReference type="PROSITE" id="PS51145">
    <property type="entry name" value="ZU5"/>
    <property type="match status" value="1"/>
</dbReference>
<dbReference type="GO" id="GO:0005886">
    <property type="term" value="C:plasma membrane"/>
    <property type="evidence" value="ECO:0007669"/>
    <property type="project" value="TreeGrafter"/>
</dbReference>
<feature type="compositionally biased region" description="Polar residues" evidence="1">
    <location>
        <begin position="952"/>
        <end position="965"/>
    </location>
</feature>
<dbReference type="SUPFAM" id="SSF50156">
    <property type="entry name" value="PDZ domain-like"/>
    <property type="match status" value="3"/>
</dbReference>
<dbReference type="Pfam" id="PF00625">
    <property type="entry name" value="Guanylate_kin"/>
    <property type="match status" value="1"/>
</dbReference>
<dbReference type="CDD" id="cd06727">
    <property type="entry name" value="PDZ1_ZO1-like"/>
    <property type="match status" value="1"/>
</dbReference>
<dbReference type="GO" id="GO:0150105">
    <property type="term" value="P:protein localization to cell-cell junction"/>
    <property type="evidence" value="ECO:0007669"/>
    <property type="project" value="TreeGrafter"/>
</dbReference>
<dbReference type="SMART" id="SM00218">
    <property type="entry name" value="ZU5"/>
    <property type="match status" value="1"/>
</dbReference>
<proteinExistence type="predicted"/>
<dbReference type="Pfam" id="PF00791">
    <property type="entry name" value="ZU5"/>
    <property type="match status" value="1"/>
</dbReference>
<feature type="domain" description="PDZ" evidence="3">
    <location>
        <begin position="328"/>
        <end position="407"/>
    </location>
</feature>
<dbReference type="InterPro" id="IPR001478">
    <property type="entry name" value="PDZ"/>
</dbReference>
<dbReference type="InterPro" id="IPR027417">
    <property type="entry name" value="P-loop_NTPase"/>
</dbReference>
<dbReference type="CDD" id="cd06729">
    <property type="entry name" value="PDZ3_ZO1-like_domain"/>
    <property type="match status" value="1"/>
</dbReference>
<feature type="domain" description="PDZ" evidence="3">
    <location>
        <begin position="140"/>
        <end position="218"/>
    </location>
</feature>
<comment type="caution">
    <text evidence="5">The sequence shown here is derived from an EMBL/GenBank/DDBJ whole genome shotgun (WGS) entry which is preliminary data.</text>
</comment>
<organism evidence="5 6">
    <name type="scientific">Cylicocyclus nassatus</name>
    <name type="common">Nematode worm</name>
    <dbReference type="NCBI Taxonomy" id="53992"/>
    <lineage>
        <taxon>Eukaryota</taxon>
        <taxon>Metazoa</taxon>
        <taxon>Ecdysozoa</taxon>
        <taxon>Nematoda</taxon>
        <taxon>Chromadorea</taxon>
        <taxon>Rhabditida</taxon>
        <taxon>Rhabditina</taxon>
        <taxon>Rhabditomorpha</taxon>
        <taxon>Strongyloidea</taxon>
        <taxon>Strongylidae</taxon>
        <taxon>Cylicocyclus</taxon>
    </lineage>
</organism>